<dbReference type="Proteomes" id="UP000236745">
    <property type="component" value="Unassembled WGS sequence"/>
</dbReference>
<evidence type="ECO:0000313" key="2">
    <source>
        <dbReference type="Proteomes" id="UP000236745"/>
    </source>
</evidence>
<dbReference type="EMBL" id="FNVQ01000001">
    <property type="protein sequence ID" value="SEG13810.1"/>
    <property type="molecule type" value="Genomic_DNA"/>
</dbReference>
<organism evidence="1 2">
    <name type="scientific">Marinobacterium lutimaris</name>
    <dbReference type="NCBI Taxonomy" id="568106"/>
    <lineage>
        <taxon>Bacteria</taxon>
        <taxon>Pseudomonadati</taxon>
        <taxon>Pseudomonadota</taxon>
        <taxon>Gammaproteobacteria</taxon>
        <taxon>Oceanospirillales</taxon>
        <taxon>Oceanospirillaceae</taxon>
        <taxon>Marinobacterium</taxon>
    </lineage>
</organism>
<reference evidence="1 2" key="1">
    <citation type="submission" date="2016-10" db="EMBL/GenBank/DDBJ databases">
        <authorList>
            <person name="de Groot N.N."/>
        </authorList>
    </citation>
    <scope>NUCLEOTIDE SEQUENCE [LARGE SCALE GENOMIC DNA]</scope>
    <source>
        <strain evidence="1 2">DSM 22012</strain>
    </source>
</reference>
<protein>
    <submittedName>
        <fullName evidence="1">Uncharacterized protein</fullName>
    </submittedName>
</protein>
<dbReference type="AlphaFoldDB" id="A0A1H5XQY2"/>
<accession>A0A1H5XQY2</accession>
<dbReference type="OrthoDB" id="2900194at2"/>
<name>A0A1H5XQY2_9GAMM</name>
<sequence length="114" mass="13158">MIRDEARNKFAEAGLNYSDLTRQNLQQLRNLINQEMIDSGLIKGSYRCRQRPVFRPDAKRGLFAQIQCRAFYFDDREAVSFNHTGFIGFAGWADDSNIQPVLSGFCKWVEAMKS</sequence>
<proteinExistence type="predicted"/>
<dbReference type="RefSeq" id="WP_104002369.1">
    <property type="nucleotide sequence ID" value="NZ_FNVQ01000001.1"/>
</dbReference>
<evidence type="ECO:0000313" key="1">
    <source>
        <dbReference type="EMBL" id="SEG13810.1"/>
    </source>
</evidence>
<keyword evidence="2" id="KW-1185">Reference proteome</keyword>
<gene>
    <name evidence="1" type="ORF">SAMN05444390_1011462</name>
</gene>